<comment type="caution">
    <text evidence="1">The sequence shown here is derived from an EMBL/GenBank/DDBJ whole genome shotgun (WGS) entry which is preliminary data.</text>
</comment>
<proteinExistence type="predicted"/>
<dbReference type="EMBL" id="JABVEC010000002">
    <property type="protein sequence ID" value="MBC6464764.1"/>
    <property type="molecule type" value="Genomic_DNA"/>
</dbReference>
<keyword evidence="2" id="KW-1185">Reference proteome</keyword>
<dbReference type="RefSeq" id="WP_187241749.1">
    <property type="nucleotide sequence ID" value="NZ_BAAAOK010000008.1"/>
</dbReference>
<name>A0ABR7LIT9_9ACTN</name>
<organism evidence="1 2">
    <name type="scientific">Actinomadura alba</name>
    <dbReference type="NCBI Taxonomy" id="406431"/>
    <lineage>
        <taxon>Bacteria</taxon>
        <taxon>Bacillati</taxon>
        <taxon>Actinomycetota</taxon>
        <taxon>Actinomycetes</taxon>
        <taxon>Streptosporangiales</taxon>
        <taxon>Thermomonosporaceae</taxon>
        <taxon>Actinomadura</taxon>
    </lineage>
</organism>
<accession>A0ABR7LIT9</accession>
<evidence type="ECO:0000313" key="1">
    <source>
        <dbReference type="EMBL" id="MBC6464764.1"/>
    </source>
</evidence>
<dbReference type="Proteomes" id="UP000805614">
    <property type="component" value="Unassembled WGS sequence"/>
</dbReference>
<evidence type="ECO:0000313" key="2">
    <source>
        <dbReference type="Proteomes" id="UP000805614"/>
    </source>
</evidence>
<sequence>MSRFDGVDDLGGAPLPIQVRRVAGAGSMVGVVVFRCIGCETALTVPVDRVRLPNYGTRPPMHGPGVCPPLMRQGTYAVDPEPFGPPWLQLDDEESVLIHGRPGGRGSAGPRDTYVLAPGDVQNTRLILEKCETGCWGLNGGAGPNLACVSCGAEVGTRTDDCQNWQEARLDPAAVGVADEDSHRASATVPFWWDTAEAERLGNAPLDDRGDLDWRWIGEFVTCTATVLARSGGGPIFVADGPAAPIRDLLTATLQGTGHARALRRLPRVDSRHAGQWRVAAATVGVTPASVTSVGRSAVICDLVGPGEPFTTAAGLLNDWCAQELTEPHELNLIGVIPQHDIGSDARPELAHATRDRSMPIAEYVPLAAHVWSYLAHDQTQSIRALSRTHWGHNGLAAMVHRDEPTHHGLGMEITGYARWFGRHDVLTCLVKQPEARRPWLRGLIGEIRAQP</sequence>
<protein>
    <submittedName>
        <fullName evidence="1">Uncharacterized protein</fullName>
    </submittedName>
</protein>
<gene>
    <name evidence="1" type="ORF">HKK74_04525</name>
</gene>
<reference evidence="1 2" key="1">
    <citation type="submission" date="2020-06" db="EMBL/GenBank/DDBJ databases">
        <title>Actinomadura xiongansis sp. nov., isolated from soil of Baiyangdian.</title>
        <authorList>
            <person name="Zhang X."/>
        </authorList>
    </citation>
    <scope>NUCLEOTIDE SEQUENCE [LARGE SCALE GENOMIC DNA]</scope>
    <source>
        <strain evidence="1 2">HBUM206468</strain>
    </source>
</reference>